<organism evidence="2">
    <name type="scientific">Aureoumbra lagunensis</name>
    <dbReference type="NCBI Taxonomy" id="44058"/>
    <lineage>
        <taxon>Eukaryota</taxon>
        <taxon>Sar</taxon>
        <taxon>Stramenopiles</taxon>
        <taxon>Ochrophyta</taxon>
        <taxon>Pelagophyceae</taxon>
        <taxon>Pelagomonadales</taxon>
        <taxon>Aureoumbra</taxon>
    </lineage>
</organism>
<gene>
    <name evidence="2" type="ORF">ALAG00032_LOCUS4320</name>
</gene>
<dbReference type="EMBL" id="HBIJ01006160">
    <property type="protein sequence ID" value="CAE0363579.1"/>
    <property type="molecule type" value="Transcribed_RNA"/>
</dbReference>
<proteinExistence type="predicted"/>
<feature type="compositionally biased region" description="Acidic residues" evidence="1">
    <location>
        <begin position="204"/>
        <end position="219"/>
    </location>
</feature>
<feature type="region of interest" description="Disordered" evidence="1">
    <location>
        <begin position="199"/>
        <end position="227"/>
    </location>
</feature>
<dbReference type="AlphaFoldDB" id="A0A7S3JSK4"/>
<reference evidence="2" key="1">
    <citation type="submission" date="2021-01" db="EMBL/GenBank/DDBJ databases">
        <authorList>
            <person name="Corre E."/>
            <person name="Pelletier E."/>
            <person name="Niang G."/>
            <person name="Scheremetjew M."/>
            <person name="Finn R."/>
            <person name="Kale V."/>
            <person name="Holt S."/>
            <person name="Cochrane G."/>
            <person name="Meng A."/>
            <person name="Brown T."/>
            <person name="Cohen L."/>
        </authorList>
    </citation>
    <scope>NUCLEOTIDE SEQUENCE</scope>
    <source>
        <strain evidence="2">CCMP1510</strain>
    </source>
</reference>
<protein>
    <submittedName>
        <fullName evidence="2">Uncharacterized protein</fullName>
    </submittedName>
</protein>
<evidence type="ECO:0000313" key="2">
    <source>
        <dbReference type="EMBL" id="CAE0363579.1"/>
    </source>
</evidence>
<evidence type="ECO:0000256" key="1">
    <source>
        <dbReference type="SAM" id="MobiDB-lite"/>
    </source>
</evidence>
<feature type="region of interest" description="Disordered" evidence="1">
    <location>
        <begin position="261"/>
        <end position="292"/>
    </location>
</feature>
<name>A0A7S3JSK4_9STRA</name>
<sequence>MSGAAANAASRAAFRALTSTAAAAAATSEVAGCRSAEGIVNEDRVITSSPAVVFDGTNSWQLLDENDIAEASAMMAAVGNGVSKKALEVATKMAQRSEVQKAFCEEMGISSQAPQQHQAIEDETASLNRLIDTIQQENDTLRAQSAAAQAALAERLRNQERALEDDCIRLENSLVLVDHDVEEEKFNDLSNIEVLESISVTTEQNEEEAEEEEDEEEDAHPDTSGDEALAQEIADEEIRRLESIRRQELADEIFAKHIANENSKQFVSPPQSEPSSNFSTADDSSKAAMEEEDDDSSILEYALALVGIIIALAITRKFTPALGKKAFLMGSAAIAAISAKFHRA</sequence>
<accession>A0A7S3JSK4</accession>
<feature type="compositionally biased region" description="Polar residues" evidence="1">
    <location>
        <begin position="261"/>
        <end position="282"/>
    </location>
</feature>